<evidence type="ECO:0000259" key="2">
    <source>
        <dbReference type="Pfam" id="PF04909"/>
    </source>
</evidence>
<proteinExistence type="predicted"/>
<dbReference type="SUPFAM" id="SSF51556">
    <property type="entry name" value="Metallo-dependent hydrolases"/>
    <property type="match status" value="1"/>
</dbReference>
<reference evidence="3 4" key="1">
    <citation type="submission" date="2014-01" db="EMBL/GenBank/DDBJ databases">
        <title>Actinotalea ferrariae CF5-4.</title>
        <authorList>
            <person name="Chen F."/>
            <person name="Li Y."/>
            <person name="Wang G."/>
        </authorList>
    </citation>
    <scope>NUCLEOTIDE SEQUENCE [LARGE SCALE GENOMIC DNA]</scope>
    <source>
        <strain evidence="3 4">CF5-4</strain>
    </source>
</reference>
<feature type="region of interest" description="Disordered" evidence="1">
    <location>
        <begin position="326"/>
        <end position="347"/>
    </location>
</feature>
<keyword evidence="3" id="KW-0378">Hydrolase</keyword>
<organism evidence="3 4">
    <name type="scientific">Actinotalea ferrariae CF5-4</name>
    <dbReference type="NCBI Taxonomy" id="948458"/>
    <lineage>
        <taxon>Bacteria</taxon>
        <taxon>Bacillati</taxon>
        <taxon>Actinomycetota</taxon>
        <taxon>Actinomycetes</taxon>
        <taxon>Micrococcales</taxon>
        <taxon>Cellulomonadaceae</taxon>
        <taxon>Actinotalea</taxon>
    </lineage>
</organism>
<dbReference type="PANTHER" id="PTHR42889:SF1">
    <property type="entry name" value="BLR3681 PROTEIN"/>
    <property type="match status" value="1"/>
</dbReference>
<gene>
    <name evidence="3" type="ORF">N866_16705</name>
</gene>
<dbReference type="GO" id="GO:0016787">
    <property type="term" value="F:hydrolase activity"/>
    <property type="evidence" value="ECO:0007669"/>
    <property type="project" value="UniProtKB-KW"/>
</dbReference>
<dbReference type="Gene3D" id="3.20.20.140">
    <property type="entry name" value="Metal-dependent hydrolases"/>
    <property type="match status" value="1"/>
</dbReference>
<feature type="compositionally biased region" description="Basic and acidic residues" evidence="1">
    <location>
        <begin position="338"/>
        <end position="347"/>
    </location>
</feature>
<dbReference type="OrthoDB" id="7325417at2"/>
<feature type="domain" description="Amidohydrolase-related" evidence="2">
    <location>
        <begin position="12"/>
        <end position="318"/>
    </location>
</feature>
<dbReference type="PANTHER" id="PTHR42889">
    <property type="entry name" value="BLR3681 PROTEIN"/>
    <property type="match status" value="1"/>
</dbReference>
<dbReference type="InterPro" id="IPR006680">
    <property type="entry name" value="Amidohydro-rel"/>
</dbReference>
<dbReference type="EMBL" id="AXCW01000056">
    <property type="protein sequence ID" value="EYR63980.1"/>
    <property type="molecule type" value="Genomic_DNA"/>
</dbReference>
<dbReference type="Pfam" id="PF04909">
    <property type="entry name" value="Amidohydro_2"/>
    <property type="match status" value="1"/>
</dbReference>
<dbReference type="Proteomes" id="UP000019753">
    <property type="component" value="Unassembled WGS sequence"/>
</dbReference>
<dbReference type="InterPro" id="IPR032466">
    <property type="entry name" value="Metal_Hydrolase"/>
</dbReference>
<evidence type="ECO:0000313" key="3">
    <source>
        <dbReference type="EMBL" id="EYR63980.1"/>
    </source>
</evidence>
<accession>A0A021VVB6</accession>
<evidence type="ECO:0000256" key="1">
    <source>
        <dbReference type="SAM" id="MobiDB-lite"/>
    </source>
</evidence>
<dbReference type="AlphaFoldDB" id="A0A021VVB6"/>
<sequence length="347" mass="40366">MYSKDGEDYFIVDAHIALWDARPENQRNVHGKQFIDCFYDYHRNLSPESEVWTYEEYLYYGGERLMHDLFEVGYVDHAIFQPAALREFYHRGFGQTEEAWALTQANPDRLTYNHCWDPRFGETGLAQLEEDAKRFGLKGVKLYTAEWHGDSRGYKLDDPWSYKYLEKAQELGIRNIHVHKGPTIRPLDRDAFDVADVDTVATDFPDLNFVVEHCGLPRLEDFCWIATQEPNVHAGLAVAMPFIHTRPRYFAQIIGELIYWIGEDRIQFSSDYGLWTPRWLIESFVDFQIPEDMTEYAPITTDQKRKILGLNAAKMYDIEVPRNLRLPDAGEPATGPRQPERADLAGV</sequence>
<name>A0A021VVB6_9CELL</name>
<comment type="caution">
    <text evidence="3">The sequence shown here is derived from an EMBL/GenBank/DDBJ whole genome shotgun (WGS) entry which is preliminary data.</text>
</comment>
<evidence type="ECO:0000313" key="4">
    <source>
        <dbReference type="Proteomes" id="UP000019753"/>
    </source>
</evidence>
<dbReference type="RefSeq" id="WP_034224673.1">
    <property type="nucleotide sequence ID" value="NZ_AXCW01000056.1"/>
</dbReference>
<protein>
    <submittedName>
        <fullName evidence="3">Amidohydrolase</fullName>
    </submittedName>
</protein>
<keyword evidence="4" id="KW-1185">Reference proteome</keyword>